<dbReference type="AlphaFoldDB" id="A0A0A9EV41"/>
<evidence type="ECO:0000256" key="1">
    <source>
        <dbReference type="SAM" id="MobiDB-lite"/>
    </source>
</evidence>
<organism evidence="2">
    <name type="scientific">Arundo donax</name>
    <name type="common">Giant reed</name>
    <name type="synonym">Donax arundinaceus</name>
    <dbReference type="NCBI Taxonomy" id="35708"/>
    <lineage>
        <taxon>Eukaryota</taxon>
        <taxon>Viridiplantae</taxon>
        <taxon>Streptophyta</taxon>
        <taxon>Embryophyta</taxon>
        <taxon>Tracheophyta</taxon>
        <taxon>Spermatophyta</taxon>
        <taxon>Magnoliopsida</taxon>
        <taxon>Liliopsida</taxon>
        <taxon>Poales</taxon>
        <taxon>Poaceae</taxon>
        <taxon>PACMAD clade</taxon>
        <taxon>Arundinoideae</taxon>
        <taxon>Arundineae</taxon>
        <taxon>Arundo</taxon>
    </lineage>
</organism>
<feature type="region of interest" description="Disordered" evidence="1">
    <location>
        <begin position="1"/>
        <end position="100"/>
    </location>
</feature>
<feature type="compositionally biased region" description="Low complexity" evidence="1">
    <location>
        <begin position="78"/>
        <end position="91"/>
    </location>
</feature>
<reference evidence="2" key="2">
    <citation type="journal article" date="2015" name="Data Brief">
        <title>Shoot transcriptome of the giant reed, Arundo donax.</title>
        <authorList>
            <person name="Barrero R.A."/>
            <person name="Guerrero F.D."/>
            <person name="Moolhuijzen P."/>
            <person name="Goolsby J.A."/>
            <person name="Tidwell J."/>
            <person name="Bellgard S.E."/>
            <person name="Bellgard M.I."/>
        </authorList>
    </citation>
    <scope>NUCLEOTIDE SEQUENCE</scope>
    <source>
        <tissue evidence="2">Shoot tissue taken approximately 20 cm above the soil surface</tissue>
    </source>
</reference>
<name>A0A0A9EV41_ARUDO</name>
<protein>
    <submittedName>
        <fullName evidence="2">Brd103</fullName>
    </submittedName>
</protein>
<accession>A0A0A9EV41</accession>
<sequence>MSARLRNVQPEVNLSQSYEVLKRQKKSTENEQGMTKDETARDERSTEDVDLSKPTSPEEAPKEPDSNGTLKETDNSSAEATPEVPAAAPDPMETDNGEVATMTAGDDLLGQLETVKQRFMELTAGYGVPQLERLYSRMMKGAIELTSKENNEDHRRLVVRYLLTFVENSDNF</sequence>
<feature type="compositionally biased region" description="Basic and acidic residues" evidence="1">
    <location>
        <begin position="20"/>
        <end position="51"/>
    </location>
</feature>
<reference evidence="2" key="1">
    <citation type="submission" date="2014-09" db="EMBL/GenBank/DDBJ databases">
        <authorList>
            <person name="Magalhaes I.L.F."/>
            <person name="Oliveira U."/>
            <person name="Santos F.R."/>
            <person name="Vidigal T.H.D.A."/>
            <person name="Brescovit A.D."/>
            <person name="Santos A.J."/>
        </authorList>
    </citation>
    <scope>NUCLEOTIDE SEQUENCE</scope>
    <source>
        <tissue evidence="2">Shoot tissue taken approximately 20 cm above the soil surface</tissue>
    </source>
</reference>
<dbReference type="EMBL" id="GBRH01193939">
    <property type="protein sequence ID" value="JAE03957.1"/>
    <property type="molecule type" value="Transcribed_RNA"/>
</dbReference>
<proteinExistence type="predicted"/>
<evidence type="ECO:0000313" key="2">
    <source>
        <dbReference type="EMBL" id="JAE03957.1"/>
    </source>
</evidence>